<dbReference type="KEGG" id="dgr:6561553"/>
<dbReference type="Pfam" id="PF08395">
    <property type="entry name" value="7tm_7"/>
    <property type="match status" value="1"/>
</dbReference>
<dbReference type="OMA" id="FWYGDAG"/>
<evidence type="ECO:0000256" key="3">
    <source>
        <dbReference type="ARBA" id="ARBA00022692"/>
    </source>
</evidence>
<dbReference type="PhylomeDB" id="B4JDC6"/>
<evidence type="ECO:0000256" key="8">
    <source>
        <dbReference type="RuleBase" id="RU363108"/>
    </source>
</evidence>
<dbReference type="GO" id="GO:0008049">
    <property type="term" value="P:male courtship behavior"/>
    <property type="evidence" value="ECO:0007669"/>
    <property type="project" value="TreeGrafter"/>
</dbReference>
<keyword evidence="6 8" id="KW-0675">Receptor</keyword>
<reference evidence="9 10" key="1">
    <citation type="journal article" date="2007" name="Nature">
        <title>Evolution of genes and genomes on the Drosophila phylogeny.</title>
        <authorList>
            <consortium name="Drosophila 12 Genomes Consortium"/>
            <person name="Clark A.G."/>
            <person name="Eisen M.B."/>
            <person name="Smith D.R."/>
            <person name="Bergman C.M."/>
            <person name="Oliver B."/>
            <person name="Markow T.A."/>
            <person name="Kaufman T.C."/>
            <person name="Kellis M."/>
            <person name="Gelbart W."/>
            <person name="Iyer V.N."/>
            <person name="Pollard D.A."/>
            <person name="Sackton T.B."/>
            <person name="Larracuente A.M."/>
            <person name="Singh N.D."/>
            <person name="Abad J.P."/>
            <person name="Abt D.N."/>
            <person name="Adryan B."/>
            <person name="Aguade M."/>
            <person name="Akashi H."/>
            <person name="Anderson W.W."/>
            <person name="Aquadro C.F."/>
            <person name="Ardell D.H."/>
            <person name="Arguello R."/>
            <person name="Artieri C.G."/>
            <person name="Barbash D.A."/>
            <person name="Barker D."/>
            <person name="Barsanti P."/>
            <person name="Batterham P."/>
            <person name="Batzoglou S."/>
            <person name="Begun D."/>
            <person name="Bhutkar A."/>
            <person name="Blanco E."/>
            <person name="Bosak S.A."/>
            <person name="Bradley R.K."/>
            <person name="Brand A.D."/>
            <person name="Brent M.R."/>
            <person name="Brooks A.N."/>
            <person name="Brown R.H."/>
            <person name="Butlin R.K."/>
            <person name="Caggese C."/>
            <person name="Calvi B.R."/>
            <person name="Bernardo de Carvalho A."/>
            <person name="Caspi A."/>
            <person name="Castrezana S."/>
            <person name="Celniker S.E."/>
            <person name="Chang J.L."/>
            <person name="Chapple C."/>
            <person name="Chatterji S."/>
            <person name="Chinwalla A."/>
            <person name="Civetta A."/>
            <person name="Clifton S.W."/>
            <person name="Comeron J.M."/>
            <person name="Costello J.C."/>
            <person name="Coyne J.A."/>
            <person name="Daub J."/>
            <person name="David R.G."/>
            <person name="Delcher A.L."/>
            <person name="Delehaunty K."/>
            <person name="Do C.B."/>
            <person name="Ebling H."/>
            <person name="Edwards K."/>
            <person name="Eickbush T."/>
            <person name="Evans J.D."/>
            <person name="Filipski A."/>
            <person name="Findeiss S."/>
            <person name="Freyhult E."/>
            <person name="Fulton L."/>
            <person name="Fulton R."/>
            <person name="Garcia A.C."/>
            <person name="Gardiner A."/>
            <person name="Garfield D.A."/>
            <person name="Garvin B.E."/>
            <person name="Gibson G."/>
            <person name="Gilbert D."/>
            <person name="Gnerre S."/>
            <person name="Godfrey J."/>
            <person name="Good R."/>
            <person name="Gotea V."/>
            <person name="Gravely B."/>
            <person name="Greenberg A.J."/>
            <person name="Griffiths-Jones S."/>
            <person name="Gross S."/>
            <person name="Guigo R."/>
            <person name="Gustafson E.A."/>
            <person name="Haerty W."/>
            <person name="Hahn M.W."/>
            <person name="Halligan D.L."/>
            <person name="Halpern A.L."/>
            <person name="Halter G.M."/>
            <person name="Han M.V."/>
            <person name="Heger A."/>
            <person name="Hillier L."/>
            <person name="Hinrichs A.S."/>
            <person name="Holmes I."/>
            <person name="Hoskins R.A."/>
            <person name="Hubisz M.J."/>
            <person name="Hultmark D."/>
            <person name="Huntley M.A."/>
            <person name="Jaffe D.B."/>
            <person name="Jagadeeshan S."/>
            <person name="Jeck W.R."/>
            <person name="Johnson J."/>
            <person name="Jones C.D."/>
            <person name="Jordan W.C."/>
            <person name="Karpen G.H."/>
            <person name="Kataoka E."/>
            <person name="Keightley P.D."/>
            <person name="Kheradpour P."/>
            <person name="Kirkness E.F."/>
            <person name="Koerich L.B."/>
            <person name="Kristiansen K."/>
            <person name="Kudrna D."/>
            <person name="Kulathinal R.J."/>
            <person name="Kumar S."/>
            <person name="Kwok R."/>
            <person name="Lander E."/>
            <person name="Langley C.H."/>
            <person name="Lapoint R."/>
            <person name="Lazzaro B.P."/>
            <person name="Lee S.J."/>
            <person name="Levesque L."/>
            <person name="Li R."/>
            <person name="Lin C.F."/>
            <person name="Lin M.F."/>
            <person name="Lindblad-Toh K."/>
            <person name="Llopart A."/>
            <person name="Long M."/>
            <person name="Low L."/>
            <person name="Lozovsky E."/>
            <person name="Lu J."/>
            <person name="Luo M."/>
            <person name="Machado C.A."/>
            <person name="Makalowski W."/>
            <person name="Marzo M."/>
            <person name="Matsuda M."/>
            <person name="Matzkin L."/>
            <person name="McAllister B."/>
            <person name="McBride C.S."/>
            <person name="McKernan B."/>
            <person name="McKernan K."/>
            <person name="Mendez-Lago M."/>
            <person name="Minx P."/>
            <person name="Mollenhauer M.U."/>
            <person name="Montooth K."/>
            <person name="Mount S.M."/>
            <person name="Mu X."/>
            <person name="Myers E."/>
            <person name="Negre B."/>
            <person name="Newfeld S."/>
            <person name="Nielsen R."/>
            <person name="Noor M.A."/>
            <person name="O'Grady P."/>
            <person name="Pachter L."/>
            <person name="Papaceit M."/>
            <person name="Parisi M.J."/>
            <person name="Parisi M."/>
            <person name="Parts L."/>
            <person name="Pedersen J.S."/>
            <person name="Pesole G."/>
            <person name="Phillippy A.M."/>
            <person name="Ponting C.P."/>
            <person name="Pop M."/>
            <person name="Porcelli D."/>
            <person name="Powell J.R."/>
            <person name="Prohaska S."/>
            <person name="Pruitt K."/>
            <person name="Puig M."/>
            <person name="Quesneville H."/>
            <person name="Ram K.R."/>
            <person name="Rand D."/>
            <person name="Rasmussen M.D."/>
            <person name="Reed L.K."/>
            <person name="Reenan R."/>
            <person name="Reily A."/>
            <person name="Remington K.A."/>
            <person name="Rieger T.T."/>
            <person name="Ritchie M.G."/>
            <person name="Robin C."/>
            <person name="Rogers Y.H."/>
            <person name="Rohde C."/>
            <person name="Rozas J."/>
            <person name="Rubenfield M.J."/>
            <person name="Ruiz A."/>
            <person name="Russo S."/>
            <person name="Salzberg S.L."/>
            <person name="Sanchez-Gracia A."/>
            <person name="Saranga D.J."/>
            <person name="Sato H."/>
            <person name="Schaeffer S.W."/>
            <person name="Schatz M.C."/>
            <person name="Schlenke T."/>
            <person name="Schwartz R."/>
            <person name="Segarra C."/>
            <person name="Singh R.S."/>
            <person name="Sirot L."/>
            <person name="Sirota M."/>
            <person name="Sisneros N.B."/>
            <person name="Smith C.D."/>
            <person name="Smith T.F."/>
            <person name="Spieth J."/>
            <person name="Stage D.E."/>
            <person name="Stark A."/>
            <person name="Stephan W."/>
            <person name="Strausberg R.L."/>
            <person name="Strempel S."/>
            <person name="Sturgill D."/>
            <person name="Sutton G."/>
            <person name="Sutton G.G."/>
            <person name="Tao W."/>
            <person name="Teichmann S."/>
            <person name="Tobari Y.N."/>
            <person name="Tomimura Y."/>
            <person name="Tsolas J.M."/>
            <person name="Valente V.L."/>
            <person name="Venter E."/>
            <person name="Venter J.C."/>
            <person name="Vicario S."/>
            <person name="Vieira F.G."/>
            <person name="Vilella A.J."/>
            <person name="Villasante A."/>
            <person name="Walenz B."/>
            <person name="Wang J."/>
            <person name="Wasserman M."/>
            <person name="Watts T."/>
            <person name="Wilson D."/>
            <person name="Wilson R.K."/>
            <person name="Wing R.A."/>
            <person name="Wolfner M.F."/>
            <person name="Wong A."/>
            <person name="Wong G.K."/>
            <person name="Wu C.I."/>
            <person name="Wu G."/>
            <person name="Yamamoto D."/>
            <person name="Yang H.P."/>
            <person name="Yang S.P."/>
            <person name="Yorke J.A."/>
            <person name="Yoshida K."/>
            <person name="Zdobnov E."/>
            <person name="Zhang P."/>
            <person name="Zhang Y."/>
            <person name="Zimin A.V."/>
            <person name="Baldwin J."/>
            <person name="Abdouelleil A."/>
            <person name="Abdulkadir J."/>
            <person name="Abebe A."/>
            <person name="Abera B."/>
            <person name="Abreu J."/>
            <person name="Acer S.C."/>
            <person name="Aftuck L."/>
            <person name="Alexander A."/>
            <person name="An P."/>
            <person name="Anderson E."/>
            <person name="Anderson S."/>
            <person name="Arachi H."/>
            <person name="Azer M."/>
            <person name="Bachantsang P."/>
            <person name="Barry A."/>
            <person name="Bayul T."/>
            <person name="Berlin A."/>
            <person name="Bessette D."/>
            <person name="Bloom T."/>
            <person name="Blye J."/>
            <person name="Boguslavskiy L."/>
            <person name="Bonnet C."/>
            <person name="Boukhgalter B."/>
            <person name="Bourzgui I."/>
            <person name="Brown A."/>
            <person name="Cahill P."/>
            <person name="Channer S."/>
            <person name="Cheshatsang Y."/>
            <person name="Chuda L."/>
            <person name="Citroen M."/>
            <person name="Collymore A."/>
            <person name="Cooke P."/>
            <person name="Costello M."/>
            <person name="D'Aco K."/>
            <person name="Daza R."/>
            <person name="De Haan G."/>
            <person name="DeGray S."/>
            <person name="DeMaso C."/>
            <person name="Dhargay N."/>
            <person name="Dooley K."/>
            <person name="Dooley E."/>
            <person name="Doricent M."/>
            <person name="Dorje P."/>
            <person name="Dorjee K."/>
            <person name="Dupes A."/>
            <person name="Elong R."/>
            <person name="Falk J."/>
            <person name="Farina A."/>
            <person name="Faro S."/>
            <person name="Ferguson D."/>
            <person name="Fisher S."/>
            <person name="Foley C.D."/>
            <person name="Franke A."/>
            <person name="Friedrich D."/>
            <person name="Gadbois L."/>
            <person name="Gearin G."/>
            <person name="Gearin C.R."/>
            <person name="Giannoukos G."/>
            <person name="Goode T."/>
            <person name="Graham J."/>
            <person name="Grandbois E."/>
            <person name="Grewal S."/>
            <person name="Gyaltsen K."/>
            <person name="Hafez N."/>
            <person name="Hagos B."/>
            <person name="Hall J."/>
            <person name="Henson C."/>
            <person name="Hollinger A."/>
            <person name="Honan T."/>
            <person name="Huard M.D."/>
            <person name="Hughes L."/>
            <person name="Hurhula B."/>
            <person name="Husby M.E."/>
            <person name="Kamat A."/>
            <person name="Kanga B."/>
            <person name="Kashin S."/>
            <person name="Khazanovich D."/>
            <person name="Kisner P."/>
            <person name="Lance K."/>
            <person name="Lara M."/>
            <person name="Lee W."/>
            <person name="Lennon N."/>
            <person name="Letendre F."/>
            <person name="LeVine R."/>
            <person name="Lipovsky A."/>
            <person name="Liu X."/>
            <person name="Liu J."/>
            <person name="Liu S."/>
            <person name="Lokyitsang T."/>
            <person name="Lokyitsang Y."/>
            <person name="Lubonja R."/>
            <person name="Lui A."/>
            <person name="MacDonald P."/>
            <person name="Magnisalis V."/>
            <person name="Maru K."/>
            <person name="Matthews C."/>
            <person name="McCusker W."/>
            <person name="McDonough S."/>
            <person name="Mehta T."/>
            <person name="Meldrim J."/>
            <person name="Meneus L."/>
            <person name="Mihai O."/>
            <person name="Mihalev A."/>
            <person name="Mihova T."/>
            <person name="Mittelman R."/>
            <person name="Mlenga V."/>
            <person name="Montmayeur A."/>
            <person name="Mulrain L."/>
            <person name="Navidi A."/>
            <person name="Naylor J."/>
            <person name="Negash T."/>
            <person name="Nguyen T."/>
            <person name="Nguyen N."/>
            <person name="Nicol R."/>
            <person name="Norbu C."/>
            <person name="Norbu N."/>
            <person name="Novod N."/>
            <person name="O'Neill B."/>
            <person name="Osman S."/>
            <person name="Markiewicz E."/>
            <person name="Oyono O.L."/>
            <person name="Patti C."/>
            <person name="Phunkhang P."/>
            <person name="Pierre F."/>
            <person name="Priest M."/>
            <person name="Raghuraman S."/>
            <person name="Rege F."/>
            <person name="Reyes R."/>
            <person name="Rise C."/>
            <person name="Rogov P."/>
            <person name="Ross K."/>
            <person name="Ryan E."/>
            <person name="Settipalli S."/>
            <person name="Shea T."/>
            <person name="Sherpa N."/>
            <person name="Shi L."/>
            <person name="Shih D."/>
            <person name="Sparrow T."/>
            <person name="Spaulding J."/>
            <person name="Stalker J."/>
            <person name="Stange-Thomann N."/>
            <person name="Stavropoulos S."/>
            <person name="Stone C."/>
            <person name="Strader C."/>
            <person name="Tesfaye S."/>
            <person name="Thomson T."/>
            <person name="Thoulutsang Y."/>
            <person name="Thoulutsang D."/>
            <person name="Topham K."/>
            <person name="Topping I."/>
            <person name="Tsamla T."/>
            <person name="Vassiliev H."/>
            <person name="Vo A."/>
            <person name="Wangchuk T."/>
            <person name="Wangdi T."/>
            <person name="Weiand M."/>
            <person name="Wilkinson J."/>
            <person name="Wilson A."/>
            <person name="Yadav S."/>
            <person name="Young G."/>
            <person name="Yu Q."/>
            <person name="Zembek L."/>
            <person name="Zhong D."/>
            <person name="Zimmer A."/>
            <person name="Zwirko Z."/>
            <person name="Jaffe D.B."/>
            <person name="Alvarez P."/>
            <person name="Brockman W."/>
            <person name="Butler J."/>
            <person name="Chin C."/>
            <person name="Gnerre S."/>
            <person name="Grabherr M."/>
            <person name="Kleber M."/>
            <person name="Mauceli E."/>
            <person name="MacCallum I."/>
        </authorList>
    </citation>
    <scope>NUCLEOTIDE SEQUENCE [LARGE SCALE GENOMIC DNA]</scope>
    <source>
        <strain evidence="10">Tucson 15287-2541.00</strain>
    </source>
</reference>
<organism evidence="10">
    <name type="scientific">Drosophila grimshawi</name>
    <name type="common">Hawaiian fruit fly</name>
    <name type="synonym">Idiomyia grimshawi</name>
    <dbReference type="NCBI Taxonomy" id="7222"/>
    <lineage>
        <taxon>Eukaryota</taxon>
        <taxon>Metazoa</taxon>
        <taxon>Ecdysozoa</taxon>
        <taxon>Arthropoda</taxon>
        <taxon>Hexapoda</taxon>
        <taxon>Insecta</taxon>
        <taxon>Pterygota</taxon>
        <taxon>Neoptera</taxon>
        <taxon>Endopterygota</taxon>
        <taxon>Diptera</taxon>
        <taxon>Brachycera</taxon>
        <taxon>Muscomorpha</taxon>
        <taxon>Ephydroidea</taxon>
        <taxon>Drosophilidae</taxon>
        <taxon>Drosophila</taxon>
        <taxon>Hawaiian Drosophila</taxon>
    </lineage>
</organism>
<dbReference type="GO" id="GO:0030424">
    <property type="term" value="C:axon"/>
    <property type="evidence" value="ECO:0007669"/>
    <property type="project" value="TreeGrafter"/>
</dbReference>
<dbReference type="PANTHER" id="PTHR21143">
    <property type="entry name" value="INVERTEBRATE GUSTATORY RECEPTOR"/>
    <property type="match status" value="1"/>
</dbReference>
<sequence length="380" mass="43691">MNLVESLTNRCLLGIYWTMGLLPLPPVSELLLLLLSLLIRCIWLCYFLVNIWIGCGYLWMESKLSIGFATGTAVFIGNALLSLLIQVESMWKHHTHERLENLRFQLKLQMQRLGMSRSCRRSVHLLLLLGTQLACEIFKSLVNAHSQTSPVHYKSMAQMWLLRTRYIQLLGQLIELNQRTLQLRHSLLGLAAGNDIWQPYAVEDWKQLETLCMSYDRIYESYEAFNDCYGWGILGLQLTCGLEFVANAYWTITEVYAEQRIYMVVYNGTTCLAMGTLIIALFWYGDASDKNSRQIGCLIPKLVKPLGSKRYNDLVSEFLLQALHQRFVVNAKHFFSLNLQLLSSMFAAVLTYLVILIQFKFSEKSSQIADMPANTQIQEI</sequence>
<dbReference type="GO" id="GO:0007635">
    <property type="term" value="P:chemosensory behavior"/>
    <property type="evidence" value="ECO:0007669"/>
    <property type="project" value="TreeGrafter"/>
</dbReference>
<keyword evidence="10" id="KW-1185">Reference proteome</keyword>
<comment type="subcellular location">
    <subcellularLocation>
        <location evidence="1 8">Cell membrane</location>
        <topology evidence="1 8">Multi-pass membrane protein</topology>
    </subcellularLocation>
</comment>
<dbReference type="InParanoid" id="B4JDC6"/>
<dbReference type="GO" id="GO:0050909">
    <property type="term" value="P:sensory perception of taste"/>
    <property type="evidence" value="ECO:0007669"/>
    <property type="project" value="InterPro"/>
</dbReference>
<comment type="caution">
    <text evidence="8">Lacks conserved residue(s) required for the propagation of feature annotation.</text>
</comment>
<evidence type="ECO:0000256" key="4">
    <source>
        <dbReference type="ARBA" id="ARBA00022989"/>
    </source>
</evidence>
<evidence type="ECO:0000256" key="6">
    <source>
        <dbReference type="ARBA" id="ARBA00023170"/>
    </source>
</evidence>
<dbReference type="STRING" id="7222.B4JDC6"/>
<dbReference type="GO" id="GO:0030425">
    <property type="term" value="C:dendrite"/>
    <property type="evidence" value="ECO:0007669"/>
    <property type="project" value="TreeGrafter"/>
</dbReference>
<keyword evidence="7 8" id="KW-0807">Transducer</keyword>
<evidence type="ECO:0000256" key="2">
    <source>
        <dbReference type="ARBA" id="ARBA00022475"/>
    </source>
</evidence>
<name>B4JDC6_DROGR</name>
<protein>
    <recommendedName>
        <fullName evidence="8">Gustatory receptor</fullName>
    </recommendedName>
</protein>
<dbReference type="OrthoDB" id="6366728at2759"/>
<feature type="transmembrane region" description="Helical" evidence="8">
    <location>
        <begin position="15"/>
        <end position="35"/>
    </location>
</feature>
<dbReference type="GO" id="GO:0007165">
    <property type="term" value="P:signal transduction"/>
    <property type="evidence" value="ECO:0007669"/>
    <property type="project" value="UniProtKB-KW"/>
</dbReference>
<evidence type="ECO:0000313" key="9">
    <source>
        <dbReference type="EMBL" id="EDW03299.1"/>
    </source>
</evidence>
<feature type="transmembrane region" description="Helical" evidence="8">
    <location>
        <begin position="264"/>
        <end position="284"/>
    </location>
</feature>
<keyword evidence="4 8" id="KW-1133">Transmembrane helix</keyword>
<evidence type="ECO:0000313" key="10">
    <source>
        <dbReference type="Proteomes" id="UP000001070"/>
    </source>
</evidence>
<dbReference type="eggNOG" id="ENOG502T2WN">
    <property type="taxonomic scope" value="Eukaryota"/>
</dbReference>
<comment type="function">
    <text evidence="8">Gustatory receptor which mediates acceptance or avoidance behavior, depending on its substrates.</text>
</comment>
<feature type="transmembrane region" description="Helical" evidence="8">
    <location>
        <begin position="66"/>
        <end position="85"/>
    </location>
</feature>
<accession>B4JDC6</accession>
<dbReference type="GO" id="GO:0043025">
    <property type="term" value="C:neuronal cell body"/>
    <property type="evidence" value="ECO:0007669"/>
    <property type="project" value="TreeGrafter"/>
</dbReference>
<evidence type="ECO:0000256" key="1">
    <source>
        <dbReference type="ARBA" id="ARBA00004651"/>
    </source>
</evidence>
<dbReference type="FunCoup" id="B4JDC6">
    <property type="interactions" value="4"/>
</dbReference>
<keyword evidence="3 8" id="KW-0812">Transmembrane</keyword>
<dbReference type="PANTHER" id="PTHR21143:SF133">
    <property type="entry name" value="GUSTATORY AND PHEROMONE RECEPTOR 32A-RELATED"/>
    <property type="match status" value="1"/>
</dbReference>
<dbReference type="Proteomes" id="UP000001070">
    <property type="component" value="Unassembled WGS sequence"/>
</dbReference>
<feature type="transmembrane region" description="Helical" evidence="8">
    <location>
        <begin position="337"/>
        <end position="357"/>
    </location>
</feature>
<dbReference type="HOGENOM" id="CLU_062910_0_0_1"/>
<dbReference type="AlphaFoldDB" id="B4JDC6"/>
<dbReference type="InterPro" id="IPR013604">
    <property type="entry name" value="7TM_chemorcpt"/>
</dbReference>
<evidence type="ECO:0000256" key="7">
    <source>
        <dbReference type="ARBA" id="ARBA00023224"/>
    </source>
</evidence>
<dbReference type="EMBL" id="CH916368">
    <property type="protein sequence ID" value="EDW03299.1"/>
    <property type="molecule type" value="Genomic_DNA"/>
</dbReference>
<gene>
    <name evidence="9" type="primary">Dgri\GH11161</name>
    <name evidence="9" type="ORF">Dgri_GH11161</name>
</gene>
<keyword evidence="2 8" id="KW-1003">Cell membrane</keyword>
<proteinExistence type="inferred from homology"/>
<feature type="transmembrane region" description="Helical" evidence="8">
    <location>
        <begin position="42"/>
        <end position="60"/>
    </location>
</feature>
<dbReference type="GO" id="GO:0005886">
    <property type="term" value="C:plasma membrane"/>
    <property type="evidence" value="ECO:0007669"/>
    <property type="project" value="UniProtKB-SubCell"/>
</dbReference>
<comment type="similarity">
    <text evidence="8">Belongs to the insect chemoreceptor superfamily. Gustatory receptor (GR) family.</text>
</comment>
<evidence type="ECO:0000256" key="5">
    <source>
        <dbReference type="ARBA" id="ARBA00023136"/>
    </source>
</evidence>
<keyword evidence="5 8" id="KW-0472">Membrane</keyword>